<dbReference type="OrthoDB" id="3942380at2759"/>
<evidence type="ECO:0000313" key="10">
    <source>
        <dbReference type="EMBL" id="ESZ95047.1"/>
    </source>
</evidence>
<evidence type="ECO:0000256" key="8">
    <source>
        <dbReference type="RuleBase" id="RU363084"/>
    </source>
</evidence>
<dbReference type="EMBL" id="AYSA01000212">
    <property type="protein sequence ID" value="ESZ95047.1"/>
    <property type="molecule type" value="Genomic_DNA"/>
</dbReference>
<keyword evidence="7 8" id="KW-0539">Nucleus</keyword>
<keyword evidence="4 8" id="KW-0690">Ribosome biogenesis</keyword>
<evidence type="ECO:0000256" key="4">
    <source>
        <dbReference type="ARBA" id="ARBA00022517"/>
    </source>
</evidence>
<evidence type="ECO:0000256" key="6">
    <source>
        <dbReference type="ARBA" id="ARBA00023054"/>
    </source>
</evidence>
<dbReference type="Pfam" id="PF03879">
    <property type="entry name" value="Cgr1"/>
    <property type="match status" value="1"/>
</dbReference>
<keyword evidence="11" id="KW-1185">Reference proteome</keyword>
<evidence type="ECO:0000256" key="1">
    <source>
        <dbReference type="ARBA" id="ARBA00004090"/>
    </source>
</evidence>
<dbReference type="AlphaFoldDB" id="W9CE56"/>
<feature type="compositionally biased region" description="Basic and acidic residues" evidence="9">
    <location>
        <begin position="86"/>
        <end position="109"/>
    </location>
</feature>
<dbReference type="HOGENOM" id="CLU_125051_0_0_1"/>
<feature type="region of interest" description="Disordered" evidence="9">
    <location>
        <begin position="86"/>
        <end position="124"/>
    </location>
</feature>
<gene>
    <name evidence="10" type="ORF">SBOR_4580</name>
</gene>
<dbReference type="GO" id="GO:0006364">
    <property type="term" value="P:rRNA processing"/>
    <property type="evidence" value="ECO:0007669"/>
    <property type="project" value="UniProtKB-UniRule"/>
</dbReference>
<feature type="compositionally biased region" description="Basic residues" evidence="9">
    <location>
        <begin position="110"/>
        <end position="124"/>
    </location>
</feature>
<organism evidence="10 11">
    <name type="scientific">Sclerotinia borealis (strain F-4128)</name>
    <dbReference type="NCBI Taxonomy" id="1432307"/>
    <lineage>
        <taxon>Eukaryota</taxon>
        <taxon>Fungi</taxon>
        <taxon>Dikarya</taxon>
        <taxon>Ascomycota</taxon>
        <taxon>Pezizomycotina</taxon>
        <taxon>Leotiomycetes</taxon>
        <taxon>Helotiales</taxon>
        <taxon>Sclerotiniaceae</taxon>
        <taxon>Sclerotinia</taxon>
    </lineage>
</organism>
<dbReference type="STRING" id="1432307.W9CE56"/>
<evidence type="ECO:0000256" key="2">
    <source>
        <dbReference type="ARBA" id="ARBA00004604"/>
    </source>
</evidence>
<dbReference type="InterPro" id="IPR005579">
    <property type="entry name" value="Cgr1-like"/>
</dbReference>
<comment type="caution">
    <text evidence="10">The sequence shown here is derived from an EMBL/GenBank/DDBJ whole genome shotgun (WGS) entry which is preliminary data.</text>
</comment>
<protein>
    <recommendedName>
        <fullName evidence="8">rRNA-processing protein</fullName>
    </recommendedName>
</protein>
<comment type="function">
    <text evidence="1 8">Involved in nucleolar integrity and required for processing of the pre-rRNA for the 60S ribosome subunit.</text>
</comment>
<evidence type="ECO:0000256" key="5">
    <source>
        <dbReference type="ARBA" id="ARBA00022552"/>
    </source>
</evidence>
<proteinExistence type="inferred from homology"/>
<dbReference type="GO" id="GO:0005730">
    <property type="term" value="C:nucleolus"/>
    <property type="evidence" value="ECO:0007669"/>
    <property type="project" value="UniProtKB-SubCell"/>
</dbReference>
<comment type="subcellular location">
    <subcellularLocation>
        <location evidence="2 8">Nucleus</location>
        <location evidence="2 8">Nucleolus</location>
    </subcellularLocation>
</comment>
<evidence type="ECO:0000313" key="11">
    <source>
        <dbReference type="Proteomes" id="UP000019487"/>
    </source>
</evidence>
<dbReference type="Proteomes" id="UP000019487">
    <property type="component" value="Unassembled WGS sequence"/>
</dbReference>
<accession>W9CE56</accession>
<sequence>MSTEMAPVTVATESTVPTLVVLPQGMRKNGKQWHPVKKAFRPRAGNTSYEKRKANDDAVAATKAKEKDMKEEKEAARQAHITKIKEKRANKEERERYEKMAENMHQKRVDRLRRREKRNKMLKS</sequence>
<keyword evidence="6" id="KW-0175">Coiled coil</keyword>
<comment type="similarity">
    <text evidence="3 8">Belongs to the CGR1 family.</text>
</comment>
<name>W9CE56_SCLBF</name>
<reference evidence="10 11" key="1">
    <citation type="journal article" date="2014" name="Genome Announc.">
        <title>Draft genome sequence of Sclerotinia borealis, a psychrophilic plant pathogenic fungus.</title>
        <authorList>
            <person name="Mardanov A.V."/>
            <person name="Beletsky A.V."/>
            <person name="Kadnikov V.V."/>
            <person name="Ignatov A.N."/>
            <person name="Ravin N.V."/>
        </authorList>
    </citation>
    <scope>NUCLEOTIDE SEQUENCE [LARGE SCALE GENOMIC DNA]</scope>
    <source>
        <strain evidence="11">F-4157</strain>
    </source>
</reference>
<evidence type="ECO:0000256" key="3">
    <source>
        <dbReference type="ARBA" id="ARBA00007869"/>
    </source>
</evidence>
<evidence type="ECO:0000256" key="7">
    <source>
        <dbReference type="ARBA" id="ARBA00023242"/>
    </source>
</evidence>
<evidence type="ECO:0000256" key="9">
    <source>
        <dbReference type="SAM" id="MobiDB-lite"/>
    </source>
</evidence>
<keyword evidence="5 8" id="KW-0698">rRNA processing</keyword>